<proteinExistence type="inferred from homology"/>
<sequence length="230" mass="26061">MKTIGILGGMGPLATADLFKKIIMMTDANSDNEHIPIIVENNTRIPDRTDYIINDGEDPTKYMIKSAIRLEMMGADVIIMPCNTAHYFYDEIIKYIKIPFINMIVETAKETKNLYPKGKIGLLATEGTCRAGIYDKVFKEYNLELIKPNPEKQKYVMKLIYDIKKGKDNIDLKNFKSVLKELKNQGAEAFILGCTELPVAFEMFSIEEICIDPTKVLACSAIRYAGKNIR</sequence>
<dbReference type="InterPro" id="IPR001920">
    <property type="entry name" value="Asp/Glu_race"/>
</dbReference>
<name>A0A1T5M574_9FIRM</name>
<dbReference type="RefSeq" id="WP_079493891.1">
    <property type="nucleotide sequence ID" value="NZ_FUZT01000010.1"/>
</dbReference>
<dbReference type="PANTHER" id="PTHR21198:SF7">
    <property type="entry name" value="ASPARTATE-GLUTAMATE RACEMASE FAMILY"/>
    <property type="match status" value="1"/>
</dbReference>
<dbReference type="GO" id="GO:0047661">
    <property type="term" value="F:amino-acid racemase activity"/>
    <property type="evidence" value="ECO:0007669"/>
    <property type="project" value="InterPro"/>
</dbReference>
<dbReference type="Proteomes" id="UP000190285">
    <property type="component" value="Unassembled WGS sequence"/>
</dbReference>
<evidence type="ECO:0000313" key="4">
    <source>
        <dbReference type="Proteomes" id="UP000190285"/>
    </source>
</evidence>
<keyword evidence="2" id="KW-0413">Isomerase</keyword>
<gene>
    <name evidence="3" type="ORF">SAMN02194393_03865</name>
</gene>
<keyword evidence="4" id="KW-1185">Reference proteome</keyword>
<accession>A0A1T5M574</accession>
<reference evidence="3 4" key="1">
    <citation type="submission" date="2017-02" db="EMBL/GenBank/DDBJ databases">
        <authorList>
            <person name="Peterson S.W."/>
        </authorList>
    </citation>
    <scope>NUCLEOTIDE SEQUENCE [LARGE SCALE GENOMIC DNA]</scope>
    <source>
        <strain evidence="3 4">M1</strain>
    </source>
</reference>
<dbReference type="Pfam" id="PF01177">
    <property type="entry name" value="Asp_Glu_race"/>
    <property type="match status" value="1"/>
</dbReference>
<evidence type="ECO:0000313" key="3">
    <source>
        <dbReference type="EMBL" id="SKC83275.1"/>
    </source>
</evidence>
<protein>
    <submittedName>
        <fullName evidence="3">Aspartate racemase</fullName>
    </submittedName>
</protein>
<dbReference type="Gene3D" id="3.40.50.1860">
    <property type="match status" value="2"/>
</dbReference>
<dbReference type="InterPro" id="IPR004380">
    <property type="entry name" value="Asp_race"/>
</dbReference>
<dbReference type="SUPFAM" id="SSF53681">
    <property type="entry name" value="Aspartate/glutamate racemase"/>
    <property type="match status" value="2"/>
</dbReference>
<evidence type="ECO:0000256" key="2">
    <source>
        <dbReference type="ARBA" id="ARBA00023235"/>
    </source>
</evidence>
<dbReference type="PANTHER" id="PTHR21198">
    <property type="entry name" value="GLUTAMATE RACEMASE"/>
    <property type="match status" value="1"/>
</dbReference>
<dbReference type="EMBL" id="FUZT01000010">
    <property type="protein sequence ID" value="SKC83275.1"/>
    <property type="molecule type" value="Genomic_DNA"/>
</dbReference>
<dbReference type="NCBIfam" id="TIGR00035">
    <property type="entry name" value="asp_race"/>
    <property type="match status" value="1"/>
</dbReference>
<organism evidence="3 4">
    <name type="scientific">Maledivibacter halophilus</name>
    <dbReference type="NCBI Taxonomy" id="36842"/>
    <lineage>
        <taxon>Bacteria</taxon>
        <taxon>Bacillati</taxon>
        <taxon>Bacillota</taxon>
        <taxon>Clostridia</taxon>
        <taxon>Peptostreptococcales</taxon>
        <taxon>Caminicellaceae</taxon>
        <taxon>Maledivibacter</taxon>
    </lineage>
</organism>
<evidence type="ECO:0000256" key="1">
    <source>
        <dbReference type="ARBA" id="ARBA00007847"/>
    </source>
</evidence>
<comment type="similarity">
    <text evidence="1">Belongs to the aspartate/glutamate racemases family.</text>
</comment>
<dbReference type="AlphaFoldDB" id="A0A1T5M574"/>
<dbReference type="STRING" id="36842.SAMN02194393_03865"/>
<dbReference type="OrthoDB" id="9803739at2"/>
<dbReference type="InterPro" id="IPR015942">
    <property type="entry name" value="Asp/Glu/hydantoin_racemase"/>
</dbReference>